<dbReference type="InterPro" id="IPR054593">
    <property type="entry name" value="Beta-mannosidase-like_N2"/>
</dbReference>
<dbReference type="Pfam" id="PF22666">
    <property type="entry name" value="Glyco_hydro_2_N2"/>
    <property type="match status" value="1"/>
</dbReference>
<dbReference type="InterPro" id="IPR036156">
    <property type="entry name" value="Beta-gal/glucu_dom_sf"/>
</dbReference>
<keyword evidence="3 5" id="KW-0326">Glycosidase</keyword>
<dbReference type="PANTHER" id="PTHR43536:SF1">
    <property type="entry name" value="MANNOSYLGLYCOPROTEIN ENDO-BETA-MANNOSIDASE"/>
    <property type="match status" value="1"/>
</dbReference>
<dbReference type="Gene3D" id="2.60.120.260">
    <property type="entry name" value="Galactose-binding domain-like"/>
    <property type="match status" value="2"/>
</dbReference>
<comment type="similarity">
    <text evidence="1">Belongs to the glycosyl hydrolase 2 family.</text>
</comment>
<proteinExistence type="inferred from homology"/>
<evidence type="ECO:0000256" key="3">
    <source>
        <dbReference type="ARBA" id="ARBA00023295"/>
    </source>
</evidence>
<reference evidence="5 6" key="1">
    <citation type="submission" date="2018-08" db="EMBL/GenBank/DDBJ databases">
        <title>A genome reference for cultivated species of the human gut microbiota.</title>
        <authorList>
            <person name="Zou Y."/>
            <person name="Xue W."/>
            <person name="Luo G."/>
        </authorList>
    </citation>
    <scope>NUCLEOTIDE SEQUENCE [LARGE SCALE GENOMIC DNA]</scope>
    <source>
        <strain evidence="5 6">TF09-22</strain>
    </source>
</reference>
<dbReference type="SUPFAM" id="SSF51445">
    <property type="entry name" value="(Trans)glycosidases"/>
    <property type="match status" value="1"/>
</dbReference>
<dbReference type="Pfam" id="PF18368">
    <property type="entry name" value="Ig_GlcNase"/>
    <property type="match status" value="1"/>
</dbReference>
<dbReference type="InterPro" id="IPR000421">
    <property type="entry name" value="FA58C"/>
</dbReference>
<dbReference type="PROSITE" id="PS51257">
    <property type="entry name" value="PROKAR_LIPOPROTEIN"/>
    <property type="match status" value="1"/>
</dbReference>
<dbReference type="Proteomes" id="UP000260874">
    <property type="component" value="Unassembled WGS sequence"/>
</dbReference>
<evidence type="ECO:0000256" key="1">
    <source>
        <dbReference type="ARBA" id="ARBA00007401"/>
    </source>
</evidence>
<dbReference type="Pfam" id="PF00754">
    <property type="entry name" value="F5_F8_type_C"/>
    <property type="match status" value="1"/>
</dbReference>
<dbReference type="PANTHER" id="PTHR43536">
    <property type="entry name" value="MANNOSYLGLYCOPROTEIN ENDO-BETA-MANNOSIDASE"/>
    <property type="match status" value="1"/>
</dbReference>
<evidence type="ECO:0000313" key="5">
    <source>
        <dbReference type="EMBL" id="RGK84449.1"/>
    </source>
</evidence>
<organism evidence="5 6">
    <name type="scientific">Bacteroides uniformis</name>
    <dbReference type="NCBI Taxonomy" id="820"/>
    <lineage>
        <taxon>Bacteria</taxon>
        <taxon>Pseudomonadati</taxon>
        <taxon>Bacteroidota</taxon>
        <taxon>Bacteroidia</taxon>
        <taxon>Bacteroidales</taxon>
        <taxon>Bacteroidaceae</taxon>
        <taxon>Bacteroides</taxon>
    </lineage>
</organism>
<dbReference type="InterPro" id="IPR017853">
    <property type="entry name" value="GH"/>
</dbReference>
<gene>
    <name evidence="5" type="ORF">DXC91_13120</name>
</gene>
<dbReference type="RefSeq" id="WP_117703842.1">
    <property type="nucleotide sequence ID" value="NZ_CAXTGQ010000001.1"/>
</dbReference>
<dbReference type="InterPro" id="IPR041351">
    <property type="entry name" value="Ig_GlcNase"/>
</dbReference>
<dbReference type="GO" id="GO:0005975">
    <property type="term" value="P:carbohydrate metabolic process"/>
    <property type="evidence" value="ECO:0007669"/>
    <property type="project" value="InterPro"/>
</dbReference>
<dbReference type="Pfam" id="PF00703">
    <property type="entry name" value="Glyco_hydro_2"/>
    <property type="match status" value="1"/>
</dbReference>
<dbReference type="InterPro" id="IPR043534">
    <property type="entry name" value="EBDG/EBM"/>
</dbReference>
<dbReference type="SUPFAM" id="SSF49785">
    <property type="entry name" value="Galactose-binding domain-like"/>
    <property type="match status" value="2"/>
</dbReference>
<dbReference type="InterPro" id="IPR008979">
    <property type="entry name" value="Galactose-bd-like_sf"/>
</dbReference>
<dbReference type="SUPFAM" id="SSF49303">
    <property type="entry name" value="beta-Galactosidase/glucuronidase domain"/>
    <property type="match status" value="3"/>
</dbReference>
<comment type="caution">
    <text evidence="5">The sequence shown here is derived from an EMBL/GenBank/DDBJ whole genome shotgun (WGS) entry which is preliminary data.</text>
</comment>
<dbReference type="Gene3D" id="2.60.40.10">
    <property type="entry name" value="Immunoglobulins"/>
    <property type="match status" value="3"/>
</dbReference>
<dbReference type="AlphaFoldDB" id="A0A3E4PWN5"/>
<evidence type="ECO:0000259" key="4">
    <source>
        <dbReference type="PROSITE" id="PS50022"/>
    </source>
</evidence>
<evidence type="ECO:0000256" key="2">
    <source>
        <dbReference type="ARBA" id="ARBA00022801"/>
    </source>
</evidence>
<dbReference type="GO" id="GO:0004553">
    <property type="term" value="F:hydrolase activity, hydrolyzing O-glycosyl compounds"/>
    <property type="evidence" value="ECO:0007669"/>
    <property type="project" value="InterPro"/>
</dbReference>
<dbReference type="InterPro" id="IPR013783">
    <property type="entry name" value="Ig-like_fold"/>
</dbReference>
<protein>
    <submittedName>
        <fullName evidence="5">Beta-glycosidase</fullName>
    </submittedName>
</protein>
<evidence type="ECO:0000313" key="6">
    <source>
        <dbReference type="Proteomes" id="UP000260874"/>
    </source>
</evidence>
<feature type="domain" description="F5/8 type C" evidence="4">
    <location>
        <begin position="283"/>
        <end position="380"/>
    </location>
</feature>
<dbReference type="PROSITE" id="PS50022">
    <property type="entry name" value="FA58C_3"/>
    <property type="match status" value="1"/>
</dbReference>
<keyword evidence="2" id="KW-0378">Hydrolase</keyword>
<sequence>MRMEKIMVFVSVGLLLAGCGEVPSGKYSRGVGIYPGNPDETFAPELVEDNETYRNVAALKAAWHSSSYDYNLTAQLVTDGVISTEEPGIINVSTQNGSLKKNEREWFFDDKPDSKYIVEGNDIYLQFDFDNMDIETDKIVLRGDVVVDSQKLGGYEMAAYATADGVEWEELNNTKGNGYLGAEPVVMRGRGARSAVKAEPGASPVIFKYDYKPTAEEPPMMSFNNRRVGRPLTYEVSLKSVKKYKSYRFVFKMNAAKDWAFHTLDFYKDGSLVPALPSTSFCSVWKSASADEEWIYVDLGAPAEYDKINLYWINKAIKGVIQASDDAKIWTSIVELPGGSGKKDVIELDQTVRSRFVRLLLTESESGAPYQLSEVEIFGRGGLVPRPRQAPIESDSRQFLSGGNWKLQRASLVNGSGETISRIGYSDNGWIPATVPGTVLASYMNIGAVPDPNFADNQLQISESFFLSDFWYRNEFIVTNPADYVFLNFDGINWKANVFLNGQKIGKIDGAFMRGKFDVSKQIVKGKNAIAIQIVKNAHPGAIKEQTAYSTDQNGGIPGADNPTFHATIGWDWIPTIRGRNIGIWNDVFLTYNGTVTIEDPFVRTELPLPDTTSADVFIDLTLKNHSDNEVKGMLKGSYGEASFQQAVTLLPCEEHLVKLDATRIPELHLENPKLWWPKGYGAPHLYDVEFCFEVDGKVTDRTSFKSGVRQMTYSEDTYKPSGGLAFGSFGQSEPRRLSLFINGRRFIGFGGNWGFGESNLNYREREYDIAVAYHADMNFTMIRNWVGQIGDKEFYEACDRHGIMVWQDFWLANPVDGPNPYYTEMFNANACDYLKRIRNHPSIGIYVGRNEGNPPAGIDDYLRGLVSREHPGLYYISNSAMGVVSGGGPYRALSPKSYFQSYGHDKFHSERGMPNVMNYESMLLTFGTDKIEPVNTSETPNPVYGLHDYTLGGGKGSSAQAASSFNDMIEKAFGRPRDAKQFAEWAQWINYDGYRAIFEGRSEHRRGMLLWMSHSAWPSMVWQTYDYYFDPNAAYFGCKKASEPLHIQWNPLRDDIEVVNYHAFDRTGLTATASLFNQDGTLQWTRETKLDIKEDQTVACFPLEQPETLSDTYFIKLSLTDSDGKQLSDNFYWRGKEDGNYKSLLQLPKVSVCKNVTVKKTGKEWLIRAVLKNEARTPALMLRLKVAGEKSGRMLLPVFYSDNYFSLLPGEVKEVDIRLYDADTYGEKPVLEVLGFNL</sequence>
<dbReference type="EMBL" id="QSRB01000011">
    <property type="protein sequence ID" value="RGK84449.1"/>
    <property type="molecule type" value="Genomic_DNA"/>
</dbReference>
<dbReference type="InterPro" id="IPR006102">
    <property type="entry name" value="Ig-like_GH2"/>
</dbReference>
<name>A0A3E4PWN5_BACUN</name>
<dbReference type="Gene3D" id="3.20.20.80">
    <property type="entry name" value="Glycosidases"/>
    <property type="match status" value="1"/>
</dbReference>
<accession>A0A3E4PWN5</accession>